<keyword evidence="11" id="KW-1185">Reference proteome</keyword>
<dbReference type="PROSITE" id="PS00028">
    <property type="entry name" value="ZINC_FINGER_C2H2_1"/>
    <property type="match status" value="2"/>
</dbReference>
<dbReference type="InterPro" id="IPR013087">
    <property type="entry name" value="Znf_C2H2_type"/>
</dbReference>
<organism evidence="10 11">
    <name type="scientific">Pseudoneurospora amorphoporcata</name>
    <dbReference type="NCBI Taxonomy" id="241081"/>
    <lineage>
        <taxon>Eukaryota</taxon>
        <taxon>Fungi</taxon>
        <taxon>Dikarya</taxon>
        <taxon>Ascomycota</taxon>
        <taxon>Pezizomycotina</taxon>
        <taxon>Sordariomycetes</taxon>
        <taxon>Sordariomycetidae</taxon>
        <taxon>Sordariales</taxon>
        <taxon>Sordariaceae</taxon>
        <taxon>Pseudoneurospora</taxon>
    </lineage>
</organism>
<protein>
    <submittedName>
        <fullName evidence="10">Uncharacterized protein</fullName>
    </submittedName>
</protein>
<evidence type="ECO:0000256" key="1">
    <source>
        <dbReference type="ARBA" id="ARBA00022723"/>
    </source>
</evidence>
<dbReference type="Gene3D" id="3.30.160.60">
    <property type="entry name" value="Classic Zinc Finger"/>
    <property type="match status" value="2"/>
</dbReference>
<evidence type="ECO:0000259" key="8">
    <source>
        <dbReference type="PROSITE" id="PS50048"/>
    </source>
</evidence>
<dbReference type="CDD" id="cd00067">
    <property type="entry name" value="GAL4"/>
    <property type="match status" value="1"/>
</dbReference>
<dbReference type="PROSITE" id="PS50048">
    <property type="entry name" value="ZN2_CY6_FUNGAL_2"/>
    <property type="match status" value="1"/>
</dbReference>
<evidence type="ECO:0000256" key="6">
    <source>
        <dbReference type="PROSITE-ProRule" id="PRU00042"/>
    </source>
</evidence>
<dbReference type="PROSITE" id="PS00463">
    <property type="entry name" value="ZN2_CY6_FUNGAL_1"/>
    <property type="match status" value="1"/>
</dbReference>
<accession>A0AAN6SF50</accession>
<keyword evidence="6" id="KW-0863">Zinc-finger</keyword>
<dbReference type="InterPro" id="IPR001138">
    <property type="entry name" value="Zn2Cys6_DnaBD"/>
</dbReference>
<dbReference type="GO" id="GO:0008270">
    <property type="term" value="F:zinc ion binding"/>
    <property type="evidence" value="ECO:0007669"/>
    <property type="project" value="UniProtKB-KW"/>
</dbReference>
<evidence type="ECO:0000313" key="11">
    <source>
        <dbReference type="Proteomes" id="UP001303222"/>
    </source>
</evidence>
<evidence type="ECO:0000256" key="4">
    <source>
        <dbReference type="ARBA" id="ARBA00023163"/>
    </source>
</evidence>
<dbReference type="PROSITE" id="PS50157">
    <property type="entry name" value="ZINC_FINGER_C2H2_2"/>
    <property type="match status" value="2"/>
</dbReference>
<reference evidence="10" key="1">
    <citation type="journal article" date="2023" name="Mol. Phylogenet. Evol.">
        <title>Genome-scale phylogeny and comparative genomics of the fungal order Sordariales.</title>
        <authorList>
            <person name="Hensen N."/>
            <person name="Bonometti L."/>
            <person name="Westerberg I."/>
            <person name="Brannstrom I.O."/>
            <person name="Guillou S."/>
            <person name="Cros-Aarteil S."/>
            <person name="Calhoun S."/>
            <person name="Haridas S."/>
            <person name="Kuo A."/>
            <person name="Mondo S."/>
            <person name="Pangilinan J."/>
            <person name="Riley R."/>
            <person name="LaButti K."/>
            <person name="Andreopoulos B."/>
            <person name="Lipzen A."/>
            <person name="Chen C."/>
            <person name="Yan M."/>
            <person name="Daum C."/>
            <person name="Ng V."/>
            <person name="Clum A."/>
            <person name="Steindorff A."/>
            <person name="Ohm R.A."/>
            <person name="Martin F."/>
            <person name="Silar P."/>
            <person name="Natvig D.O."/>
            <person name="Lalanne C."/>
            <person name="Gautier V."/>
            <person name="Ament-Velasquez S.L."/>
            <person name="Kruys A."/>
            <person name="Hutchinson M.I."/>
            <person name="Powell A.J."/>
            <person name="Barry K."/>
            <person name="Miller A.N."/>
            <person name="Grigoriev I.V."/>
            <person name="Debuchy R."/>
            <person name="Gladieux P."/>
            <person name="Hiltunen Thoren M."/>
            <person name="Johannesson H."/>
        </authorList>
    </citation>
    <scope>NUCLEOTIDE SEQUENCE</scope>
    <source>
        <strain evidence="10">CBS 626.80</strain>
    </source>
</reference>
<keyword evidence="4" id="KW-0804">Transcription</keyword>
<dbReference type="PANTHER" id="PTHR47660">
    <property type="entry name" value="TRANSCRIPTION FACTOR WITH C2H2 AND ZN(2)-CYS(6) DNA BINDING DOMAIN (EUROFUNG)-RELATED-RELATED"/>
    <property type="match status" value="1"/>
</dbReference>
<dbReference type="Gene3D" id="4.10.240.10">
    <property type="entry name" value="Zn(2)-C6 fungal-type DNA-binding domain"/>
    <property type="match status" value="1"/>
</dbReference>
<dbReference type="SMART" id="SM00355">
    <property type="entry name" value="ZnF_C2H2"/>
    <property type="match status" value="2"/>
</dbReference>
<evidence type="ECO:0000256" key="7">
    <source>
        <dbReference type="SAM" id="MobiDB-lite"/>
    </source>
</evidence>
<name>A0AAN6SF50_9PEZI</name>
<evidence type="ECO:0000256" key="2">
    <source>
        <dbReference type="ARBA" id="ARBA00022833"/>
    </source>
</evidence>
<feature type="domain" description="C2H2-type" evidence="9">
    <location>
        <begin position="39"/>
        <end position="63"/>
    </location>
</feature>
<keyword evidence="5" id="KW-0539">Nucleus</keyword>
<dbReference type="InterPro" id="IPR036236">
    <property type="entry name" value="Znf_C2H2_sf"/>
</dbReference>
<dbReference type="InterPro" id="IPR036864">
    <property type="entry name" value="Zn2-C6_fun-type_DNA-bd_sf"/>
</dbReference>
<gene>
    <name evidence="10" type="ORF">QBC32DRAFT_152291</name>
</gene>
<reference evidence="10" key="2">
    <citation type="submission" date="2023-06" db="EMBL/GenBank/DDBJ databases">
        <authorList>
            <consortium name="Lawrence Berkeley National Laboratory"/>
            <person name="Mondo S.J."/>
            <person name="Hensen N."/>
            <person name="Bonometti L."/>
            <person name="Westerberg I."/>
            <person name="Brannstrom I.O."/>
            <person name="Guillou S."/>
            <person name="Cros-Aarteil S."/>
            <person name="Calhoun S."/>
            <person name="Haridas S."/>
            <person name="Kuo A."/>
            <person name="Pangilinan J."/>
            <person name="Riley R."/>
            <person name="Labutti K."/>
            <person name="Andreopoulos B."/>
            <person name="Lipzen A."/>
            <person name="Chen C."/>
            <person name="Yanf M."/>
            <person name="Daum C."/>
            <person name="Ng V."/>
            <person name="Clum A."/>
            <person name="Steindorff A."/>
            <person name="Ohm R."/>
            <person name="Martin F."/>
            <person name="Silar P."/>
            <person name="Natvig D."/>
            <person name="Lalanne C."/>
            <person name="Gautier V."/>
            <person name="Ament-Velasquez S.L."/>
            <person name="Kruys A."/>
            <person name="Hutchinson M.I."/>
            <person name="Powell A.J."/>
            <person name="Barry K."/>
            <person name="Miller A.N."/>
            <person name="Grigoriev I.V."/>
            <person name="Debuchy R."/>
            <person name="Gladieux P."/>
            <person name="Thoren M.H."/>
            <person name="Johannesson H."/>
        </authorList>
    </citation>
    <scope>NUCLEOTIDE SEQUENCE</scope>
    <source>
        <strain evidence="10">CBS 626.80</strain>
    </source>
</reference>
<dbReference type="SUPFAM" id="SSF57667">
    <property type="entry name" value="beta-beta-alpha zinc fingers"/>
    <property type="match status" value="1"/>
</dbReference>
<evidence type="ECO:0000256" key="3">
    <source>
        <dbReference type="ARBA" id="ARBA00023015"/>
    </source>
</evidence>
<dbReference type="Pfam" id="PF00172">
    <property type="entry name" value="Zn_clus"/>
    <property type="match status" value="1"/>
</dbReference>
<dbReference type="GO" id="GO:0000981">
    <property type="term" value="F:DNA-binding transcription factor activity, RNA polymerase II-specific"/>
    <property type="evidence" value="ECO:0007669"/>
    <property type="project" value="InterPro"/>
</dbReference>
<sequence length="436" mass="47845">MPPQALKPPGFWCILCGKKFTRKEHLERHIPHHTGHKPWGCDHCLMSFGRQDLLRRHQAIYHSIPDGVDPLPSRVGSHRPDVACKNCHTAKCLCDKQKPVCGACQKKGIECVPRQNLRVVKAQNRARRSAAPQQPAPPAQLPLLALSAPFERDHPEPVMEGSLEEMLNAEDYQQERCASEAAGSQNSFMSGLALTENLAPGGPFAMNGFDFTNPTYEGFDNFDNVIQPFSPKDANLGSESHTFPTMIDLSRTPSFGTGFEGFGGITDLSGFTDGTGILSNYAGFADYNGFATNDKTHHSLPGNQKTFKHFGQNDGSVSVQHRSQMSQSLLPNAVRQQVYSHFEPTEDRIISLSPTSHQDFALTSSYGLPSPAKTTPSPPPSGSCAQFGGDETAVTNAESQAPLYERWKHQLRDVPFEVLESFVSAKKELSKKRGAL</sequence>
<evidence type="ECO:0000313" key="10">
    <source>
        <dbReference type="EMBL" id="KAK3951992.1"/>
    </source>
</evidence>
<comment type="caution">
    <text evidence="10">The sequence shown here is derived from an EMBL/GenBank/DDBJ whole genome shotgun (WGS) entry which is preliminary data.</text>
</comment>
<evidence type="ECO:0000259" key="9">
    <source>
        <dbReference type="PROSITE" id="PS50157"/>
    </source>
</evidence>
<keyword evidence="1" id="KW-0479">Metal-binding</keyword>
<proteinExistence type="predicted"/>
<dbReference type="PANTHER" id="PTHR47660:SF2">
    <property type="entry name" value="TRANSCRIPTION FACTOR WITH C2H2 AND ZN(2)-CYS(6) DNA BINDING DOMAIN (EUROFUNG)"/>
    <property type="match status" value="1"/>
</dbReference>
<dbReference type="Proteomes" id="UP001303222">
    <property type="component" value="Unassembled WGS sequence"/>
</dbReference>
<keyword evidence="3" id="KW-0805">Transcription regulation</keyword>
<feature type="region of interest" description="Disordered" evidence="7">
    <location>
        <begin position="361"/>
        <end position="383"/>
    </location>
</feature>
<dbReference type="AlphaFoldDB" id="A0AAN6SF50"/>
<dbReference type="EMBL" id="MU859134">
    <property type="protein sequence ID" value="KAK3951992.1"/>
    <property type="molecule type" value="Genomic_DNA"/>
</dbReference>
<evidence type="ECO:0000256" key="5">
    <source>
        <dbReference type="ARBA" id="ARBA00023242"/>
    </source>
</evidence>
<feature type="domain" description="C2H2-type" evidence="9">
    <location>
        <begin position="11"/>
        <end position="38"/>
    </location>
</feature>
<feature type="domain" description="Zn(2)-C6 fungal-type" evidence="8">
    <location>
        <begin position="83"/>
        <end position="112"/>
    </location>
</feature>
<dbReference type="SUPFAM" id="SSF57701">
    <property type="entry name" value="Zn2/Cys6 DNA-binding domain"/>
    <property type="match status" value="1"/>
</dbReference>
<keyword evidence="2" id="KW-0862">Zinc</keyword>